<dbReference type="EMBL" id="DWWS01000021">
    <property type="protein sequence ID" value="HJC23328.1"/>
    <property type="molecule type" value="Genomic_DNA"/>
</dbReference>
<accession>A0A9D2NDW0</accession>
<dbReference type="Gene3D" id="2.60.200.20">
    <property type="match status" value="1"/>
</dbReference>
<feature type="transmembrane region" description="Helical" evidence="2">
    <location>
        <begin position="303"/>
        <end position="325"/>
    </location>
</feature>
<evidence type="ECO:0000313" key="4">
    <source>
        <dbReference type="EMBL" id="HJC23328.1"/>
    </source>
</evidence>
<dbReference type="PROSITE" id="PS50006">
    <property type="entry name" value="FHA_DOMAIN"/>
    <property type="match status" value="1"/>
</dbReference>
<dbReference type="Pfam" id="PF00498">
    <property type="entry name" value="FHA"/>
    <property type="match status" value="1"/>
</dbReference>
<protein>
    <submittedName>
        <fullName evidence="4">FHA domain-containing protein</fullName>
    </submittedName>
</protein>
<evidence type="ECO:0000256" key="1">
    <source>
        <dbReference type="SAM" id="MobiDB-lite"/>
    </source>
</evidence>
<name>A0A9D2NDW0_9FIRM</name>
<proteinExistence type="predicted"/>
<keyword evidence="2" id="KW-0472">Membrane</keyword>
<dbReference type="InterPro" id="IPR008984">
    <property type="entry name" value="SMAD_FHA_dom_sf"/>
</dbReference>
<dbReference type="Pfam" id="PF19909">
    <property type="entry name" value="DUF6382"/>
    <property type="match status" value="1"/>
</dbReference>
<dbReference type="SMART" id="SM00240">
    <property type="entry name" value="FHA"/>
    <property type="match status" value="1"/>
</dbReference>
<dbReference type="PANTHER" id="PTHR23308">
    <property type="entry name" value="NUCLEAR INHIBITOR OF PROTEIN PHOSPHATASE-1"/>
    <property type="match status" value="1"/>
</dbReference>
<feature type="region of interest" description="Disordered" evidence="1">
    <location>
        <begin position="253"/>
        <end position="296"/>
    </location>
</feature>
<keyword evidence="2" id="KW-0812">Transmembrane</keyword>
<evidence type="ECO:0000313" key="5">
    <source>
        <dbReference type="Proteomes" id="UP000823891"/>
    </source>
</evidence>
<dbReference type="InterPro" id="IPR045962">
    <property type="entry name" value="DUF6382"/>
</dbReference>
<organism evidence="4 5">
    <name type="scientific">Candidatus Eisenbergiella merdavium</name>
    <dbReference type="NCBI Taxonomy" id="2838551"/>
    <lineage>
        <taxon>Bacteria</taxon>
        <taxon>Bacillati</taxon>
        <taxon>Bacillota</taxon>
        <taxon>Clostridia</taxon>
        <taxon>Lachnospirales</taxon>
        <taxon>Lachnospiraceae</taxon>
        <taxon>Eisenbergiella</taxon>
    </lineage>
</organism>
<dbReference type="CDD" id="cd00060">
    <property type="entry name" value="FHA"/>
    <property type="match status" value="1"/>
</dbReference>
<evidence type="ECO:0000259" key="3">
    <source>
        <dbReference type="PROSITE" id="PS50006"/>
    </source>
</evidence>
<dbReference type="SUPFAM" id="SSF49879">
    <property type="entry name" value="SMAD/FHA domain"/>
    <property type="match status" value="1"/>
</dbReference>
<feature type="domain" description="FHA" evidence="3">
    <location>
        <begin position="435"/>
        <end position="485"/>
    </location>
</feature>
<reference evidence="4" key="2">
    <citation type="submission" date="2021-04" db="EMBL/GenBank/DDBJ databases">
        <authorList>
            <person name="Gilroy R."/>
        </authorList>
    </citation>
    <scope>NUCLEOTIDE SEQUENCE</scope>
    <source>
        <strain evidence="4">USAMLcec2-132</strain>
    </source>
</reference>
<evidence type="ECO:0000256" key="2">
    <source>
        <dbReference type="SAM" id="Phobius"/>
    </source>
</evidence>
<keyword evidence="2" id="KW-1133">Transmembrane helix</keyword>
<dbReference type="Proteomes" id="UP000823891">
    <property type="component" value="Unassembled WGS sequence"/>
</dbReference>
<gene>
    <name evidence="4" type="ORF">H9761_06450</name>
</gene>
<dbReference type="AlphaFoldDB" id="A0A9D2NDW0"/>
<comment type="caution">
    <text evidence="4">The sequence shown here is derived from an EMBL/GenBank/DDBJ whole genome shotgun (WGS) entry which is preliminary data.</text>
</comment>
<dbReference type="InterPro" id="IPR050923">
    <property type="entry name" value="Cell_Proc_Reg/RNA_Proc"/>
</dbReference>
<feature type="region of interest" description="Disordered" evidence="1">
    <location>
        <begin position="396"/>
        <end position="422"/>
    </location>
</feature>
<reference evidence="4" key="1">
    <citation type="journal article" date="2021" name="PeerJ">
        <title>Extensive microbial diversity within the chicken gut microbiome revealed by metagenomics and culture.</title>
        <authorList>
            <person name="Gilroy R."/>
            <person name="Ravi A."/>
            <person name="Getino M."/>
            <person name="Pursley I."/>
            <person name="Horton D.L."/>
            <person name="Alikhan N.F."/>
            <person name="Baker D."/>
            <person name="Gharbi K."/>
            <person name="Hall N."/>
            <person name="Watson M."/>
            <person name="Adriaenssens E.M."/>
            <person name="Foster-Nyarko E."/>
            <person name="Jarju S."/>
            <person name="Secka A."/>
            <person name="Antonio M."/>
            <person name="Oren A."/>
            <person name="Chaudhuri R.R."/>
            <person name="La Ragione R."/>
            <person name="Hildebrand F."/>
            <person name="Pallen M.J."/>
        </authorList>
    </citation>
    <scope>NUCLEOTIDE SEQUENCE</scope>
    <source>
        <strain evidence="4">USAMLcec2-132</strain>
    </source>
</reference>
<sequence>MKKPLYKRELSHSYLVMEDIPEELAGHYQYRMILRNRIPGLLVSSERYMEGRACLYYDISSRQSLEQLYLSARIGMKEIRGIIDNLAQVLDSMSEYLLEERFLILEPEYIYMDLETEQLFFLYYPFLEENKMGTRYLPLAEFFLEHVDHREEMAVSAAYQFYKMSKAESFMVGSFRTFLEKGMREEKEQGEARAGAGKSEIWGVEYQNTKYQGIKYDYQGRYGTGRAVPCFYEEEGPYEYGAYSDEEWELEKREDGWQKGGEPENGRRQSGEQKNKEQKNRKRKDKDRKGKDRESRERKRSGAIALLVVTAVLFLLICIGIWYLRPEGGKKIAGFVLLAADGLFLLICLWRATAEGPDEAEEEEPEEELPESNDVFWEEYAPPGGEELEGPTVYLSRSGTESVCPDPEYRRPRLTGMPDEQDGRKTEYSLERLPVLVGKQKSRAQILLSDASVSRIHARFVEQKGKTALIDLNSTNGTFVNGLRLEQEEVAVLEDGDELCFGNVRMKYEE</sequence>
<dbReference type="InterPro" id="IPR000253">
    <property type="entry name" value="FHA_dom"/>
</dbReference>
<feature type="compositionally biased region" description="Basic and acidic residues" evidence="1">
    <location>
        <begin position="287"/>
        <end position="296"/>
    </location>
</feature>
<feature type="transmembrane region" description="Helical" evidence="2">
    <location>
        <begin position="331"/>
        <end position="350"/>
    </location>
</feature>
<feature type="compositionally biased region" description="Basic and acidic residues" evidence="1">
    <location>
        <begin position="253"/>
        <end position="278"/>
    </location>
</feature>